<accession>A0A6A6NS64</accession>
<dbReference type="PANTHER" id="PTHR47844">
    <property type="entry name" value="SYNTHASE CPS1, PUTATIVE (AFU_ORTHOLOGUE AFUA_7G02500)-RELATED"/>
    <property type="match status" value="1"/>
</dbReference>
<keyword evidence="7" id="KW-0325">Glycoprotein</keyword>
<proteinExistence type="predicted"/>
<keyword evidence="3 9" id="KW-0808">Transferase</keyword>
<feature type="transmembrane region" description="Helical" evidence="8">
    <location>
        <begin position="308"/>
        <end position="334"/>
    </location>
</feature>
<keyword evidence="5 8" id="KW-1133">Transmembrane helix</keyword>
<reference evidence="9" key="1">
    <citation type="journal article" date="2020" name="Stud. Mycol.">
        <title>101 Dothideomycetes genomes: a test case for predicting lifestyles and emergence of pathogens.</title>
        <authorList>
            <person name="Haridas S."/>
            <person name="Albert R."/>
            <person name="Binder M."/>
            <person name="Bloem J."/>
            <person name="Labutti K."/>
            <person name="Salamov A."/>
            <person name="Andreopoulos B."/>
            <person name="Baker S."/>
            <person name="Barry K."/>
            <person name="Bills G."/>
            <person name="Bluhm B."/>
            <person name="Cannon C."/>
            <person name="Castanera R."/>
            <person name="Culley D."/>
            <person name="Daum C."/>
            <person name="Ezra D."/>
            <person name="Gonzalez J."/>
            <person name="Henrissat B."/>
            <person name="Kuo A."/>
            <person name="Liang C."/>
            <person name="Lipzen A."/>
            <person name="Lutzoni F."/>
            <person name="Magnuson J."/>
            <person name="Mondo S."/>
            <person name="Nolan M."/>
            <person name="Ohm R."/>
            <person name="Pangilinan J."/>
            <person name="Park H.-J."/>
            <person name="Ramirez L."/>
            <person name="Alfaro M."/>
            <person name="Sun H."/>
            <person name="Tritt A."/>
            <person name="Yoshinaga Y."/>
            <person name="Zwiers L.-H."/>
            <person name="Turgeon B."/>
            <person name="Goodwin S."/>
            <person name="Spatafora J."/>
            <person name="Crous P."/>
            <person name="Grigoriev I."/>
        </authorList>
    </citation>
    <scope>NUCLEOTIDE SEQUENCE</scope>
    <source>
        <strain evidence="9">ATCC 16933</strain>
    </source>
</reference>
<dbReference type="EMBL" id="MU001690">
    <property type="protein sequence ID" value="KAF2454640.1"/>
    <property type="molecule type" value="Genomic_DNA"/>
</dbReference>
<dbReference type="InterPro" id="IPR029044">
    <property type="entry name" value="Nucleotide-diphossugar_trans"/>
</dbReference>
<evidence type="ECO:0000313" key="9">
    <source>
        <dbReference type="EMBL" id="KAF2454640.1"/>
    </source>
</evidence>
<feature type="transmembrane region" description="Helical" evidence="8">
    <location>
        <begin position="346"/>
        <end position="366"/>
    </location>
</feature>
<keyword evidence="2" id="KW-0328">Glycosyltransferase</keyword>
<dbReference type="OrthoDB" id="3828420at2759"/>
<keyword evidence="6 8" id="KW-0472">Membrane</keyword>
<name>A0A6A6NS64_9PEZI</name>
<comment type="subcellular location">
    <subcellularLocation>
        <location evidence="1">Membrane</location>
    </subcellularLocation>
</comment>
<evidence type="ECO:0000256" key="1">
    <source>
        <dbReference type="ARBA" id="ARBA00004370"/>
    </source>
</evidence>
<feature type="transmembrane region" description="Helical" evidence="8">
    <location>
        <begin position="372"/>
        <end position="396"/>
    </location>
</feature>
<evidence type="ECO:0000256" key="7">
    <source>
        <dbReference type="ARBA" id="ARBA00023180"/>
    </source>
</evidence>
<evidence type="ECO:0000256" key="6">
    <source>
        <dbReference type="ARBA" id="ARBA00023136"/>
    </source>
</evidence>
<evidence type="ECO:0000256" key="8">
    <source>
        <dbReference type="SAM" id="Phobius"/>
    </source>
</evidence>
<dbReference type="GO" id="GO:0016020">
    <property type="term" value="C:membrane"/>
    <property type="evidence" value="ECO:0007669"/>
    <property type="project" value="UniProtKB-SubCell"/>
</dbReference>
<dbReference type="Proteomes" id="UP000799766">
    <property type="component" value="Unassembled WGS sequence"/>
</dbReference>
<evidence type="ECO:0000256" key="5">
    <source>
        <dbReference type="ARBA" id="ARBA00022989"/>
    </source>
</evidence>
<evidence type="ECO:0000313" key="10">
    <source>
        <dbReference type="Proteomes" id="UP000799766"/>
    </source>
</evidence>
<dbReference type="AlphaFoldDB" id="A0A6A6NS64"/>
<dbReference type="PANTHER" id="PTHR47844:SF1">
    <property type="entry name" value="EXOSTOSIN-LIKE 2"/>
    <property type="match status" value="1"/>
</dbReference>
<dbReference type="GO" id="GO:0016757">
    <property type="term" value="F:glycosyltransferase activity"/>
    <property type="evidence" value="ECO:0007669"/>
    <property type="project" value="UniProtKB-KW"/>
</dbReference>
<protein>
    <submittedName>
        <fullName evidence="9">Glycosyltransferase like family 2-domain-containing protein</fullName>
    </submittedName>
</protein>
<dbReference type="CDD" id="cd06434">
    <property type="entry name" value="GT2_HAS"/>
    <property type="match status" value="1"/>
</dbReference>
<dbReference type="SUPFAM" id="SSF53448">
    <property type="entry name" value="Nucleotide-diphospho-sugar transferases"/>
    <property type="match status" value="1"/>
</dbReference>
<gene>
    <name evidence="9" type="ORF">BDY21DRAFT_381289</name>
</gene>
<keyword evidence="4 8" id="KW-0812">Transmembrane</keyword>
<sequence length="450" mass="51870">MYLPMQRARRAPGGAGPVDALQVRPEPSLNCFAFLWFSPVPIPAEPSYTSQDVTIIIPTIDGDGEELRETIRSCLKCEPHEIILVTIDANLKRACEMVAAMPSTKVRVLSVSQANKRRQMCRAFPEVSTKITLLADDDVIWPKDLIKWILAPFENPKMGGVGTCQRLRRSDSPNHWEFLAAAYLERRNFDIAACTYMDGGLPCLSGRTVAYRTHVLQDPNFTYGFTHETWGEFLLNADDDNFITRWMLSHGWETYVQYHKACEVQTTLENNPRFIRQCLRWSRSNWRSNFKTLWVERYVWRLQPWSTYAVFLTTFTQLALLWDALITYFLWAALSHHSTKTQWTCFSLYGAVWFTARWIKLCGHWIRYPGDLIYLPLSILFGYAHGAIKIWAFLTLNASQREAAKPPAKPRTAADADMYSTFRQTTWGTREGADTDDAYPRMILLPAYRS</sequence>
<evidence type="ECO:0000256" key="2">
    <source>
        <dbReference type="ARBA" id="ARBA00022676"/>
    </source>
</evidence>
<dbReference type="Pfam" id="PF13641">
    <property type="entry name" value="Glyco_tranf_2_3"/>
    <property type="match status" value="1"/>
</dbReference>
<dbReference type="Gene3D" id="3.90.550.10">
    <property type="entry name" value="Spore Coat Polysaccharide Biosynthesis Protein SpsA, Chain A"/>
    <property type="match status" value="1"/>
</dbReference>
<organism evidence="9 10">
    <name type="scientific">Lineolata rhizophorae</name>
    <dbReference type="NCBI Taxonomy" id="578093"/>
    <lineage>
        <taxon>Eukaryota</taxon>
        <taxon>Fungi</taxon>
        <taxon>Dikarya</taxon>
        <taxon>Ascomycota</taxon>
        <taxon>Pezizomycotina</taxon>
        <taxon>Dothideomycetes</taxon>
        <taxon>Dothideomycetes incertae sedis</taxon>
        <taxon>Lineolatales</taxon>
        <taxon>Lineolataceae</taxon>
        <taxon>Lineolata</taxon>
    </lineage>
</organism>
<dbReference type="InterPro" id="IPR052427">
    <property type="entry name" value="Glycosyltrans_GT2/GT47"/>
</dbReference>
<keyword evidence="10" id="KW-1185">Reference proteome</keyword>
<evidence type="ECO:0000256" key="4">
    <source>
        <dbReference type="ARBA" id="ARBA00022692"/>
    </source>
</evidence>
<evidence type="ECO:0000256" key="3">
    <source>
        <dbReference type="ARBA" id="ARBA00022679"/>
    </source>
</evidence>